<protein>
    <submittedName>
        <fullName evidence="4">LKHA4 hydrolase</fullName>
    </submittedName>
</protein>
<dbReference type="Gene3D" id="1.25.40.320">
    <property type="entry name" value="Peptidase M1, leukotriene A4 hydrolase/aminopeptidase C-terminal domain"/>
    <property type="match status" value="1"/>
</dbReference>
<dbReference type="Gene3D" id="3.40.50.2060">
    <property type="match status" value="1"/>
</dbReference>
<dbReference type="SUPFAM" id="SSF56815">
    <property type="entry name" value="Sec1/munc18-like (SM) proteins"/>
    <property type="match status" value="1"/>
</dbReference>
<dbReference type="EMBL" id="JAANIA010002293">
    <property type="protein sequence ID" value="KAG5316585.1"/>
    <property type="molecule type" value="Genomic_DNA"/>
</dbReference>
<dbReference type="InterPro" id="IPR036045">
    <property type="entry name" value="Sec1-like_sf"/>
</dbReference>
<evidence type="ECO:0000256" key="1">
    <source>
        <dbReference type="ARBA" id="ARBA00009884"/>
    </source>
</evidence>
<dbReference type="InterPro" id="IPR043155">
    <property type="entry name" value="VPS33_dom3b"/>
</dbReference>
<dbReference type="InterPro" id="IPR027482">
    <property type="entry name" value="Sec1-like_dom2"/>
</dbReference>
<dbReference type="GO" id="GO:0043171">
    <property type="term" value="P:peptide catabolic process"/>
    <property type="evidence" value="ECO:0007669"/>
    <property type="project" value="TreeGrafter"/>
</dbReference>
<dbReference type="InterPro" id="IPR027268">
    <property type="entry name" value="Peptidase_M4/M1_CTD_sf"/>
</dbReference>
<dbReference type="InterPro" id="IPR001619">
    <property type="entry name" value="Sec1-like"/>
</dbReference>
<dbReference type="Gene3D" id="2.60.40.1730">
    <property type="entry name" value="tricorn interacting facor f3 domain"/>
    <property type="match status" value="1"/>
</dbReference>
<evidence type="ECO:0000259" key="2">
    <source>
        <dbReference type="Pfam" id="PF01433"/>
    </source>
</evidence>
<feature type="domain" description="Aminopeptidase N-like N-terminal" evidence="3">
    <location>
        <begin position="517"/>
        <end position="696"/>
    </location>
</feature>
<dbReference type="GO" id="GO:0004177">
    <property type="term" value="F:aminopeptidase activity"/>
    <property type="evidence" value="ECO:0007669"/>
    <property type="project" value="TreeGrafter"/>
</dbReference>
<keyword evidence="5" id="KW-1185">Reference proteome</keyword>
<reference evidence="4" key="1">
    <citation type="submission" date="2020-02" db="EMBL/GenBank/DDBJ databases">
        <title>Relaxed selection underlies rapid genomic changes in the transitions from sociality to social parasitism in ants.</title>
        <authorList>
            <person name="Bi X."/>
        </authorList>
    </citation>
    <scope>NUCLEOTIDE SEQUENCE</scope>
    <source>
        <strain evidence="4">BGI-DK2014c</strain>
        <tissue evidence="4">Whole body</tissue>
    </source>
</reference>
<dbReference type="GO" id="GO:0005829">
    <property type="term" value="C:cytosol"/>
    <property type="evidence" value="ECO:0007669"/>
    <property type="project" value="TreeGrafter"/>
</dbReference>
<comment type="similarity">
    <text evidence="1">Belongs to the STXBP/unc-18/SEC1 family.</text>
</comment>
<evidence type="ECO:0000313" key="5">
    <source>
        <dbReference type="Proteomes" id="UP000668214"/>
    </source>
</evidence>
<sequence length="1091" mass="126495">MDITLDDKLSALQQINQQKLVKILDTIPGSKDLIIEQKLMKTLDSFVGVTVLKRYGVDKIYKLEEGLKTSNSQRIFLVSNSLIACKRVLDQIQSEISLTGKPNVQVCHHLLVMPFVPPVLYNLVEEEGLSELLTLQTFSIEFIRLDGNILSLENPMFVELYYHKDTSSLRALARNLWALQLILGSPRLSLFLGKHSQQMSKLVESMEQSLGSSSLENEVGAFIVMDRSFDLATTLLTPVTYAGLLNEVVEINVGIATLEKSQTRLDPNKDQIYGEVRDTPCSDAFPILHRKAKSLKSEQEAIQTMKLVEMERYVSTRLQRTRDMTQQLAFHISACQAITDTVGSEFQVLQTIEKLMLDCKDRKECLSYIERNIDEHELRCLRLLCLLSITTDGVTQNEILDIQKMHLHIHGYQHIPLFYKLRTTGLLKYRNEYILHKLPNWSSEWSSNAQKLKMLPGSLKRSDQNSCTCPSYVFNNAYIPAILIKRCITVRYFKMALSPGDPHSFSRPEFARVTNIHLELYVDFNRNVLKGNAILTIEKKHSITEIILDNYALVIKRVTNPVTEEILKYSIGRQHIVGSSFTIQLPQTEEKYVRVTFRCKIQIEYETSSESPALYWLTPAQTADGTHPFLLSNNKLTFARAVFPCQDTPSVKFSYTATIMVPKDFTVIMSALSQNVFKNSQVNLYNFLQAKQVASYAVTIAVGSLQKEHLSTRSNVFAEKKFINEAVNTFHRYDVCVLPPCFGHFEVECPCVIFFSPTLLCGDDSSISSLAISIAQSWAGHLVTCANYHHFWLHKSFSMFVGRKIICKIWKCSDAQLFYKKLSHIELNRMIDISSAANSLKTLIPDLTGLLPINFVRHVPYELGCIFLDNLENNLGGSLAFEEFLKSYFFNFAYKSIKTDDWKEYLNNYFAKLQYIDWDLWLYNIPYKRTDINNYEITWEIECSILAKAWARWDDNNIDQPFFLRILYKKKDFTDIEEIIFLSLLIRQMYKYLNVKKMNLLLKIHRFENKSYQIRYLWMLLCIKVHWHEKILDALDFVTQFCSLHYAWNIFNYILEWPEYHLILQRMFSINKEKMLTYTRNQLMSILFSKH</sequence>
<evidence type="ECO:0000259" key="3">
    <source>
        <dbReference type="Pfam" id="PF17900"/>
    </source>
</evidence>
<dbReference type="SUPFAM" id="SSF55486">
    <property type="entry name" value="Metalloproteases ('zincins'), catalytic domain"/>
    <property type="match status" value="1"/>
</dbReference>
<dbReference type="Gene3D" id="1.25.40.850">
    <property type="match status" value="1"/>
</dbReference>
<dbReference type="SUPFAM" id="SSF63737">
    <property type="entry name" value="Leukotriene A4 hydrolase N-terminal domain"/>
    <property type="match status" value="1"/>
</dbReference>
<dbReference type="Gene3D" id="1.10.390.10">
    <property type="entry name" value="Neutral Protease Domain 2"/>
    <property type="match status" value="1"/>
</dbReference>
<dbReference type="InterPro" id="IPR038502">
    <property type="entry name" value="M1_LTA-4_hydro/amino_C_sf"/>
</dbReference>
<dbReference type="SUPFAM" id="SSF48371">
    <property type="entry name" value="ARM repeat"/>
    <property type="match status" value="1"/>
</dbReference>
<dbReference type="PANTHER" id="PTHR45726">
    <property type="entry name" value="LEUKOTRIENE A-4 HYDROLASE"/>
    <property type="match status" value="1"/>
</dbReference>
<dbReference type="InterPro" id="IPR043127">
    <property type="entry name" value="Sec-1-like_dom3a"/>
</dbReference>
<dbReference type="InterPro" id="IPR042097">
    <property type="entry name" value="Aminopeptidase_N-like_N_sf"/>
</dbReference>
<dbReference type="GO" id="GO:0004301">
    <property type="term" value="F:epoxide hydrolase activity"/>
    <property type="evidence" value="ECO:0007669"/>
    <property type="project" value="TreeGrafter"/>
</dbReference>
<feature type="non-terminal residue" evidence="4">
    <location>
        <position position="1"/>
    </location>
</feature>
<dbReference type="Pfam" id="PF00995">
    <property type="entry name" value="Sec1"/>
    <property type="match status" value="1"/>
</dbReference>
<accession>A0A836JK36</accession>
<feature type="non-terminal residue" evidence="4">
    <location>
        <position position="1091"/>
    </location>
</feature>
<dbReference type="PANTHER" id="PTHR45726:SF3">
    <property type="entry name" value="LEUKOTRIENE A-4 HYDROLASE"/>
    <property type="match status" value="1"/>
</dbReference>
<dbReference type="InterPro" id="IPR043154">
    <property type="entry name" value="Sec-1-like_dom1"/>
</dbReference>
<proteinExistence type="inferred from homology"/>
<dbReference type="Pfam" id="PF01433">
    <property type="entry name" value="Peptidase_M1"/>
    <property type="match status" value="1"/>
</dbReference>
<dbReference type="Gene3D" id="3.90.830.10">
    <property type="entry name" value="Syntaxin Binding Protein 1, Chain A, domain 2"/>
    <property type="match status" value="1"/>
</dbReference>
<dbReference type="GO" id="GO:0008270">
    <property type="term" value="F:zinc ion binding"/>
    <property type="evidence" value="ECO:0007669"/>
    <property type="project" value="InterPro"/>
</dbReference>
<organism evidence="4 5">
    <name type="scientific">Pseudoatta argentina</name>
    <dbReference type="NCBI Taxonomy" id="621737"/>
    <lineage>
        <taxon>Eukaryota</taxon>
        <taxon>Metazoa</taxon>
        <taxon>Ecdysozoa</taxon>
        <taxon>Arthropoda</taxon>
        <taxon>Hexapoda</taxon>
        <taxon>Insecta</taxon>
        <taxon>Pterygota</taxon>
        <taxon>Neoptera</taxon>
        <taxon>Endopterygota</taxon>
        <taxon>Hymenoptera</taxon>
        <taxon>Apocrita</taxon>
        <taxon>Aculeata</taxon>
        <taxon>Formicoidea</taxon>
        <taxon>Formicidae</taxon>
        <taxon>Myrmicinae</taxon>
        <taxon>Pseudoatta</taxon>
    </lineage>
</organism>
<dbReference type="InterPro" id="IPR016024">
    <property type="entry name" value="ARM-type_fold"/>
</dbReference>
<evidence type="ECO:0000313" key="4">
    <source>
        <dbReference type="EMBL" id="KAG5316585.1"/>
    </source>
</evidence>
<name>A0A836JK36_9HYME</name>
<dbReference type="AlphaFoldDB" id="A0A836JK36"/>
<keyword evidence="4" id="KW-0378">Hydrolase</keyword>
<dbReference type="InterPro" id="IPR045357">
    <property type="entry name" value="Aminopeptidase_N-like_N"/>
</dbReference>
<comment type="caution">
    <text evidence="4">The sequence shown here is derived from an EMBL/GenBank/DDBJ whole genome shotgun (WGS) entry which is preliminary data.</text>
</comment>
<dbReference type="InterPro" id="IPR034015">
    <property type="entry name" value="M1_LTA4H"/>
</dbReference>
<feature type="domain" description="Peptidase M1 membrane alanine aminopeptidase" evidence="2">
    <location>
        <begin position="730"/>
        <end position="909"/>
    </location>
</feature>
<dbReference type="GO" id="GO:0008237">
    <property type="term" value="F:metallopeptidase activity"/>
    <property type="evidence" value="ECO:0007669"/>
    <property type="project" value="InterPro"/>
</dbReference>
<dbReference type="GO" id="GO:0016192">
    <property type="term" value="P:vesicle-mediated transport"/>
    <property type="evidence" value="ECO:0007669"/>
    <property type="project" value="InterPro"/>
</dbReference>
<dbReference type="Pfam" id="PF17900">
    <property type="entry name" value="Peptidase_M1_N"/>
    <property type="match status" value="1"/>
</dbReference>
<dbReference type="Proteomes" id="UP000668214">
    <property type="component" value="Unassembled WGS sequence"/>
</dbReference>
<dbReference type="Gene3D" id="3.40.50.1910">
    <property type="match status" value="1"/>
</dbReference>
<dbReference type="Gene3D" id="3.30.2010.30">
    <property type="match status" value="1"/>
</dbReference>
<gene>
    <name evidence="4" type="primary">Lta4h</name>
    <name evidence="4" type="ORF">G6Z78_0012640</name>
</gene>
<dbReference type="InterPro" id="IPR014782">
    <property type="entry name" value="Peptidase_M1_dom"/>
</dbReference>